<feature type="region of interest" description="Disordered" evidence="1">
    <location>
        <begin position="1514"/>
        <end position="1543"/>
    </location>
</feature>
<dbReference type="EMBL" id="LN483124">
    <property type="protein sequence ID" value="CED82462.1"/>
    <property type="molecule type" value="Genomic_DNA"/>
</dbReference>
<accession>A0A0F7SK31</accession>
<dbReference type="InterPro" id="IPR035999">
    <property type="entry name" value="Sec7_dom_sf"/>
</dbReference>
<dbReference type="CDD" id="cd00171">
    <property type="entry name" value="Sec7"/>
    <property type="match status" value="1"/>
</dbReference>
<proteinExistence type="predicted"/>
<dbReference type="Gene3D" id="1.10.1000.11">
    <property type="entry name" value="Arf Nucleotide-binding Site Opener,domain 2"/>
    <property type="match status" value="1"/>
</dbReference>
<dbReference type="PROSITE" id="PS50190">
    <property type="entry name" value="SEC7"/>
    <property type="match status" value="1"/>
</dbReference>
<name>A0A0F7SK31_PHARH</name>
<dbReference type="SMART" id="SM00222">
    <property type="entry name" value="Sec7"/>
    <property type="match status" value="1"/>
</dbReference>
<dbReference type="Pfam" id="PF23325">
    <property type="entry name" value="TPR_28"/>
    <property type="match status" value="1"/>
</dbReference>
<dbReference type="InterPro" id="IPR032691">
    <property type="entry name" value="Mon2/Sec7/BIG1-like_HUS"/>
</dbReference>
<dbReference type="GO" id="GO:0005794">
    <property type="term" value="C:Golgi apparatus"/>
    <property type="evidence" value="ECO:0007669"/>
    <property type="project" value="UniProtKB-ARBA"/>
</dbReference>
<feature type="compositionally biased region" description="Basic and acidic residues" evidence="1">
    <location>
        <begin position="1515"/>
        <end position="1525"/>
    </location>
</feature>
<dbReference type="InterPro" id="IPR000904">
    <property type="entry name" value="Sec7_dom"/>
</dbReference>
<feature type="region of interest" description="Disordered" evidence="1">
    <location>
        <begin position="1054"/>
        <end position="1079"/>
    </location>
</feature>
<feature type="compositionally biased region" description="Low complexity" evidence="1">
    <location>
        <begin position="427"/>
        <end position="448"/>
    </location>
</feature>
<dbReference type="InterPro" id="IPR056604">
    <property type="entry name" value="GBF1-like_TPR"/>
</dbReference>
<dbReference type="SUPFAM" id="SSF48425">
    <property type="entry name" value="Sec7 domain"/>
    <property type="match status" value="1"/>
</dbReference>
<dbReference type="Pfam" id="PF01369">
    <property type="entry name" value="Sec7"/>
    <property type="match status" value="1"/>
</dbReference>
<reference evidence="3" key="1">
    <citation type="submission" date="2014-08" db="EMBL/GenBank/DDBJ databases">
        <authorList>
            <person name="Sharma Rahul"/>
            <person name="Thines Marco"/>
        </authorList>
    </citation>
    <scope>NUCLEOTIDE SEQUENCE</scope>
</reference>
<evidence type="ECO:0000313" key="3">
    <source>
        <dbReference type="EMBL" id="CED82462.1"/>
    </source>
</evidence>
<feature type="region of interest" description="Disordered" evidence="1">
    <location>
        <begin position="247"/>
        <end position="266"/>
    </location>
</feature>
<feature type="compositionally biased region" description="Basic and acidic residues" evidence="1">
    <location>
        <begin position="1534"/>
        <end position="1543"/>
    </location>
</feature>
<dbReference type="InterPro" id="IPR023394">
    <property type="entry name" value="Sec7_C_sf"/>
</dbReference>
<feature type="domain" description="SEC7" evidence="2">
    <location>
        <begin position="563"/>
        <end position="753"/>
    </location>
</feature>
<organism evidence="3">
    <name type="scientific">Phaffia rhodozyma</name>
    <name type="common">Yeast</name>
    <name type="synonym">Xanthophyllomyces dendrorhous</name>
    <dbReference type="NCBI Taxonomy" id="264483"/>
    <lineage>
        <taxon>Eukaryota</taxon>
        <taxon>Fungi</taxon>
        <taxon>Dikarya</taxon>
        <taxon>Basidiomycota</taxon>
        <taxon>Agaricomycotina</taxon>
        <taxon>Tremellomycetes</taxon>
        <taxon>Cystofilobasidiales</taxon>
        <taxon>Mrakiaceae</taxon>
        <taxon>Phaffia</taxon>
    </lineage>
</organism>
<dbReference type="FunFam" id="1.10.1000.11:FF:000002">
    <property type="entry name" value="Cytohesin 1"/>
    <property type="match status" value="1"/>
</dbReference>
<evidence type="ECO:0000256" key="1">
    <source>
        <dbReference type="SAM" id="MobiDB-lite"/>
    </source>
</evidence>
<evidence type="ECO:0000259" key="2">
    <source>
        <dbReference type="PROSITE" id="PS50190"/>
    </source>
</evidence>
<dbReference type="GO" id="GO:0032012">
    <property type="term" value="P:regulation of ARF protein signal transduction"/>
    <property type="evidence" value="ECO:0007669"/>
    <property type="project" value="InterPro"/>
</dbReference>
<dbReference type="GO" id="GO:0016192">
    <property type="term" value="P:vesicle-mediated transport"/>
    <property type="evidence" value="ECO:0007669"/>
    <property type="project" value="UniProtKB-ARBA"/>
</dbReference>
<feature type="region of interest" description="Disordered" evidence="1">
    <location>
        <begin position="420"/>
        <end position="459"/>
    </location>
</feature>
<dbReference type="PANTHER" id="PTHR10663:SF388">
    <property type="entry name" value="GOLGI-SPECIFIC BREFELDIN A-RESISTANCE GUANINE NUCLEOTIDE EXCHANGE FACTOR 1"/>
    <property type="match status" value="1"/>
</dbReference>
<dbReference type="PANTHER" id="PTHR10663">
    <property type="entry name" value="GUANYL-NUCLEOTIDE EXCHANGE FACTOR"/>
    <property type="match status" value="1"/>
</dbReference>
<sequence length="1543" mass="169151">MDLSPTHLVISNITNVTSAMRKNSRWARASSYSGSGRSFGRSDLRTKRPVIGEDRGETGFEGEEELMAGFVELRRTVLENPKDLPPLPALVAPFLALIRSPLTTGPITSHALTSLLSILSLFPTSGPSLPDDLPFALSDVSHAVTHCKFEASDSQGDEVVMLKILSVIGLLVDKWGGSRDFIALGDKEVCEMLETGLGLCCQMRLSELLRRTAEATVQSMVKTVFTYLKTIPVSAAGPASLSESIKRPQAAAVQENGSSDAPVTDGPPIIDPVGLTPVDQLTTQEVAAEPLPIEPASTGPFVPYGSATPTELIRVLITLLNPADIQHTDSMRLAALSILGAALETAGSTVGSWPEMRSMLSDEGCKYLFQLTRGDSSNLFASSLRVTGILFGTMRVHLKPQLELFVSYLIDRLAPPPSALHPSQLTGSSQPGAAGGSSASSVAGDVPSTGSKPSGTGFGMTVSEETRGLLLEALAQLSRQGESFLVDLWINYDCDMDREDLFERTVAFLTRGVYPTTPGLGPDTQTDSQTICLQILLSAVQSMAARIESQGETWPATFPSFEFLAETKERKRILLVGASRFNTKPKTGLTYLEEHGLLITEPGLSRNQAIASLLKSSPRLDKKVLGEYISRPENIEVLKAFIEMFDFKGKLVAEAMRDLLEAFRLPGESQQINRITETFAEIYFASGPAEIKSQDAVYVLAYSIIMLNTDLFSPQVRKRMAFDDYKRNLRGVNDGVDFSDSFLSEVYDSIKKREIVMPEEHTGQLGFDYAWKELLSRAPKAGPLLSCNTARFDRTMFQLVSKQIVSAIAYAFTTFNDDYIIQKAITGFRECATIAGAFHLPDMFDHVVMALSQTTGLLDERELSQSSINNPVIDVEGQSLTVSALSVRFGTNFKAQLAAVVLFTIANGNGDSIREGWSQIFEMYQTLFLHSLLPAPMLLMEDFLGGQSMIPLQVSPPVEARERRSDVGLLSTLSSYLLSPYGSSNDNLGVPTCTEDEIEATLSTIDCLGSCRFEELYSQLTHLEVESLLCALRAIKDLADRRLTPRVYHLRASSHARMNSTRDGSTSGRNSPAQTQKEVPLPYDPASVFLLEMLVSLTSQARAHVAEVWPIAFEHISVLLSSASQYSILLIERAVVGLLRLCVVISIEPSLRDQLYVSLDLLRSLPGPILNSVSEQLMAGVAKILEQDASLIKSQTEWGLILALVRGSISHPEASKTSIGLIDKIIAGELGPGLTSDNFAGIVGILSEFANYSGVVSIKSQRGRRGLQNDVHEPAIERALHAVDTLFELKKPIMNLIENSKSSFEEAVTQFYLPPLKALSHLVPHPSRPLRTRALTYLQRALPGSPAVPHDLPSIHLAFQSILFPTLDELLKPQVFLQDPQGMEESRLKLMGLICRVFLVFLSEVDDADKVKELEGAEGRDKSLKELWLEVLECLDRLMNSEKPDQVYEAVPESFKNLLLVLHSSNRLLQPTYPDTRTAVQKDFWATTVERTERFLPTFIDGLFVPEQLPVETSNLREDVDEKAPAVEAGAGAEDEKKEEEKR</sequence>
<dbReference type="Pfam" id="PF12783">
    <property type="entry name" value="Sec7-like_HUS"/>
    <property type="match status" value="1"/>
</dbReference>
<dbReference type="Gene3D" id="1.10.220.20">
    <property type="match status" value="1"/>
</dbReference>
<protein>
    <submittedName>
        <fullName evidence="3">Pattern-formation protein/guanine nucleotide exchange factor</fullName>
    </submittedName>
</protein>
<dbReference type="GO" id="GO:0005085">
    <property type="term" value="F:guanyl-nucleotide exchange factor activity"/>
    <property type="evidence" value="ECO:0007669"/>
    <property type="project" value="InterPro"/>
</dbReference>
<feature type="compositionally biased region" description="Polar residues" evidence="1">
    <location>
        <begin position="1056"/>
        <end position="1077"/>
    </location>
</feature>